<proteinExistence type="predicted"/>
<organism evidence="1 2">
    <name type="scientific">Bradyrhizobium retamae</name>
    <dbReference type="NCBI Taxonomy" id="1300035"/>
    <lineage>
        <taxon>Bacteria</taxon>
        <taxon>Pseudomonadati</taxon>
        <taxon>Pseudomonadota</taxon>
        <taxon>Alphaproteobacteria</taxon>
        <taxon>Hyphomicrobiales</taxon>
        <taxon>Nitrobacteraceae</taxon>
        <taxon>Bradyrhizobium</taxon>
    </lineage>
</organism>
<protein>
    <submittedName>
        <fullName evidence="1">1,4-alpha-glucan branching enzyme</fullName>
    </submittedName>
</protein>
<dbReference type="RefSeq" id="WP_057843451.1">
    <property type="nucleotide sequence ID" value="NZ_LLYA01000112.1"/>
</dbReference>
<evidence type="ECO:0000313" key="1">
    <source>
        <dbReference type="EMBL" id="KRR27602.1"/>
    </source>
</evidence>
<evidence type="ECO:0000313" key="2">
    <source>
        <dbReference type="Proteomes" id="UP000052023"/>
    </source>
</evidence>
<accession>A0A0R3N5C6</accession>
<sequence>MPKGNVTTDHKKIQKWAEERGGAPATVKATKGDGEPGILRLDFEPRDEALEPIGWEDFFEKFDKEDLAFLYQDRTDDGKLSRFHKFVSRSSATE</sequence>
<gene>
    <name evidence="1" type="ORF">CQ13_04230</name>
</gene>
<dbReference type="Proteomes" id="UP000052023">
    <property type="component" value="Unassembled WGS sequence"/>
</dbReference>
<comment type="caution">
    <text evidence="1">The sequence shown here is derived from an EMBL/GenBank/DDBJ whole genome shotgun (WGS) entry which is preliminary data.</text>
</comment>
<dbReference type="OrthoDB" id="9808866at2"/>
<dbReference type="EMBL" id="LLYA01000112">
    <property type="protein sequence ID" value="KRR27602.1"/>
    <property type="molecule type" value="Genomic_DNA"/>
</dbReference>
<dbReference type="AlphaFoldDB" id="A0A0R3N5C6"/>
<reference evidence="1 2" key="1">
    <citation type="submission" date="2014-03" db="EMBL/GenBank/DDBJ databases">
        <title>Bradyrhizobium valentinum sp. nov., isolated from effective nodules of Lupinus mariae-josephae, a lupine endemic of basic-lime soils in Eastern Spain.</title>
        <authorList>
            <person name="Duran D."/>
            <person name="Rey L."/>
            <person name="Navarro A."/>
            <person name="Busquets A."/>
            <person name="Imperial J."/>
            <person name="Ruiz-Argueso T."/>
        </authorList>
    </citation>
    <scope>NUCLEOTIDE SEQUENCE [LARGE SCALE GENOMIC DNA]</scope>
    <source>
        <strain evidence="1 2">Ro19</strain>
    </source>
</reference>
<name>A0A0R3N5C6_9BRAD</name>
<keyword evidence="2" id="KW-1185">Reference proteome</keyword>